<evidence type="ECO:0000256" key="3">
    <source>
        <dbReference type="ARBA" id="ARBA00017467"/>
    </source>
</evidence>
<dbReference type="Pfam" id="PF08660">
    <property type="entry name" value="Alg14"/>
    <property type="match status" value="1"/>
</dbReference>
<reference evidence="8 9" key="1">
    <citation type="submission" date="2017-06" db="EMBL/GenBank/DDBJ databases">
        <title>Aedes aegypti genome working group (AGWG) sequencing and assembly.</title>
        <authorList>
            <consortium name="Aedes aegypti Genome Working Group (AGWG)"/>
            <person name="Matthews B.J."/>
        </authorList>
    </citation>
    <scope>NUCLEOTIDE SEQUENCE [LARGE SCALE GENOMIC DNA]</scope>
    <source>
        <strain evidence="8 9">LVP_AGWG</strain>
    </source>
</reference>
<keyword evidence="7" id="KW-0472">Membrane</keyword>
<evidence type="ECO:0000256" key="4">
    <source>
        <dbReference type="ARBA" id="ARBA00022692"/>
    </source>
</evidence>
<evidence type="ECO:0000313" key="8">
    <source>
        <dbReference type="EnsemblMetazoa" id="AAEL002805-PA"/>
    </source>
</evidence>
<dbReference type="PANTHER" id="PTHR12154">
    <property type="entry name" value="GLYCOSYL TRANSFERASE-RELATED"/>
    <property type="match status" value="1"/>
</dbReference>
<accession>A0A1S4F343</accession>
<comment type="subcellular location">
    <subcellularLocation>
        <location evidence="1">Endoplasmic reticulum membrane</location>
        <topology evidence="1">Single-pass membrane protein</topology>
    </subcellularLocation>
</comment>
<evidence type="ECO:0000256" key="5">
    <source>
        <dbReference type="ARBA" id="ARBA00022824"/>
    </source>
</evidence>
<keyword evidence="6" id="KW-1133">Transmembrane helix</keyword>
<dbReference type="Proteomes" id="UP000008820">
    <property type="component" value="Chromosome 1"/>
</dbReference>
<evidence type="ECO:0000256" key="1">
    <source>
        <dbReference type="ARBA" id="ARBA00004389"/>
    </source>
</evidence>
<name>A0A1S4F343_AEDAE</name>
<dbReference type="PANTHER" id="PTHR12154:SF4">
    <property type="entry name" value="UDP-N-ACETYLGLUCOSAMINE TRANSFERASE SUBUNIT ALG14 HOMOLOG"/>
    <property type="match status" value="1"/>
</dbReference>
<gene>
    <name evidence="8" type="primary">5576138</name>
</gene>
<dbReference type="VEuPathDB" id="VectorBase:AAEL002805"/>
<evidence type="ECO:0000256" key="2">
    <source>
        <dbReference type="ARBA" id="ARBA00009731"/>
    </source>
</evidence>
<dbReference type="GO" id="GO:0004577">
    <property type="term" value="F:N-acetylglucosaminyldiphosphodolichol N-acetylglucosaminyltransferase activity"/>
    <property type="evidence" value="ECO:0007669"/>
    <property type="project" value="TreeGrafter"/>
</dbReference>
<keyword evidence="9" id="KW-1185">Reference proteome</keyword>
<protein>
    <recommendedName>
        <fullName evidence="3">UDP-N-acetylglucosamine transferase subunit ALG14</fullName>
    </recommendedName>
</protein>
<comment type="similarity">
    <text evidence="2">Belongs to the ALG14 family.</text>
</comment>
<dbReference type="EnsemblMetazoa" id="AAEL002805-RA">
    <property type="protein sequence ID" value="AAEL002805-PA"/>
    <property type="gene ID" value="AAEL002805"/>
</dbReference>
<dbReference type="InterPro" id="IPR013969">
    <property type="entry name" value="Oligosacch_biosynth_Alg14"/>
</dbReference>
<dbReference type="AlphaFoldDB" id="A0A1S4F343"/>
<dbReference type="GO" id="GO:0043541">
    <property type="term" value="C:UDP-N-acetylglucosamine transferase complex"/>
    <property type="evidence" value="ECO:0007669"/>
    <property type="project" value="TreeGrafter"/>
</dbReference>
<dbReference type="FunCoup" id="A0A1S4F343">
    <property type="interactions" value="402"/>
</dbReference>
<dbReference type="Gene3D" id="3.40.50.2000">
    <property type="entry name" value="Glycogen Phosphorylase B"/>
    <property type="match status" value="1"/>
</dbReference>
<evidence type="ECO:0000256" key="6">
    <source>
        <dbReference type="ARBA" id="ARBA00022989"/>
    </source>
</evidence>
<organism evidence="8 9">
    <name type="scientific">Aedes aegypti</name>
    <name type="common">Yellowfever mosquito</name>
    <name type="synonym">Culex aegypti</name>
    <dbReference type="NCBI Taxonomy" id="7159"/>
    <lineage>
        <taxon>Eukaryota</taxon>
        <taxon>Metazoa</taxon>
        <taxon>Ecdysozoa</taxon>
        <taxon>Arthropoda</taxon>
        <taxon>Hexapoda</taxon>
        <taxon>Insecta</taxon>
        <taxon>Pterygota</taxon>
        <taxon>Neoptera</taxon>
        <taxon>Endopterygota</taxon>
        <taxon>Diptera</taxon>
        <taxon>Nematocera</taxon>
        <taxon>Culicoidea</taxon>
        <taxon>Culicidae</taxon>
        <taxon>Culicinae</taxon>
        <taxon>Aedini</taxon>
        <taxon>Aedes</taxon>
        <taxon>Stegomyia</taxon>
    </lineage>
</organism>
<proteinExistence type="inferred from homology"/>
<sequence>MILWLQLVLVLAGLVLVRLVYLLVAIQATSRRKDGAQVVGTKRKGPANTMIVMGSGGHTAEMLQIVEQLDFAKYAPREYVIAEADKTSVVKVIDVEVRREPDLAKQQYEIVTITRSRHVHQGYFSSIFTTLMAVANSIPVVLRSRPDLILTNGPGTCVPICLVAFLSKLFFINRNCKIVFVESFCRVKSLSLSGQILQWITDLFVVQWPGLASTAANGSALGRKKEYFGRLSS</sequence>
<reference evidence="8" key="2">
    <citation type="submission" date="2020-05" db="UniProtKB">
        <authorList>
            <consortium name="EnsemblMetazoa"/>
        </authorList>
    </citation>
    <scope>IDENTIFICATION</scope>
    <source>
        <strain evidence="8">LVP_AGWG</strain>
    </source>
</reference>
<keyword evidence="5" id="KW-0256">Endoplasmic reticulum</keyword>
<dbReference type="GO" id="GO:0006488">
    <property type="term" value="P:dolichol-linked oligosaccharide biosynthetic process"/>
    <property type="evidence" value="ECO:0007669"/>
    <property type="project" value="InterPro"/>
</dbReference>
<evidence type="ECO:0000256" key="7">
    <source>
        <dbReference type="ARBA" id="ARBA00023136"/>
    </source>
</evidence>
<keyword evidence="4" id="KW-0812">Transmembrane</keyword>
<dbReference type="OrthoDB" id="17098at2759"/>
<dbReference type="InParanoid" id="A0A1S4F343"/>
<evidence type="ECO:0000313" key="9">
    <source>
        <dbReference type="Proteomes" id="UP000008820"/>
    </source>
</evidence>